<feature type="transmembrane region" description="Helical" evidence="1">
    <location>
        <begin position="41"/>
        <end position="59"/>
    </location>
</feature>
<feature type="transmembrane region" description="Helical" evidence="1">
    <location>
        <begin position="12"/>
        <end position="29"/>
    </location>
</feature>
<keyword evidence="1" id="KW-1133">Transmembrane helix</keyword>
<evidence type="ECO:0000256" key="1">
    <source>
        <dbReference type="SAM" id="Phobius"/>
    </source>
</evidence>
<accession>A0ABU0VK13</accession>
<organism evidence="2 3">
    <name type="scientific">Serratia ureilytica</name>
    <dbReference type="NCBI Taxonomy" id="300181"/>
    <lineage>
        <taxon>Bacteria</taxon>
        <taxon>Pseudomonadati</taxon>
        <taxon>Pseudomonadota</taxon>
        <taxon>Gammaproteobacteria</taxon>
        <taxon>Enterobacterales</taxon>
        <taxon>Yersiniaceae</taxon>
        <taxon>Serratia</taxon>
    </lineage>
</organism>
<feature type="transmembrane region" description="Helical" evidence="1">
    <location>
        <begin position="197"/>
        <end position="215"/>
    </location>
</feature>
<reference evidence="2" key="1">
    <citation type="submission" date="2023-07" db="EMBL/GenBank/DDBJ databases">
        <title>In vitro acaricidal activity of Serratia ureilytica strains isolated from Mimosa pudica nodules againts the dust mite Tyrophagus putrescentiae.</title>
        <authorList>
            <person name="Wong-Villareal A."/>
            <person name="Cerqueda-Garcia D."/>
        </authorList>
    </citation>
    <scope>NUCLEOTIDE SEQUENCE</scope>
    <source>
        <strain evidence="2">UTS2</strain>
    </source>
</reference>
<keyword evidence="3" id="KW-1185">Reference proteome</keyword>
<sequence length="216" mass="24856">MEDVKTASTRLILSSAGLILYLVGWASFADSIPIGSLGLKLTSLHIAPIILIAFWLFSWQRFFVLARQSNKPAIDQMIVDKVNSSKLILSVFPPKSFNLPGQVSKHKWGWPHESIPKAAPHDYISYKRERFKRRFMFQYLGNDSNDEALYVHFGPVASNIKDGDLTPFNIGYWKCIWFELRTLAPRFFDIPVIGFHYFPHILAWAALIFMCIWLCT</sequence>
<protein>
    <submittedName>
        <fullName evidence="2">Uncharacterized protein</fullName>
    </submittedName>
</protein>
<dbReference type="Proteomes" id="UP001177872">
    <property type="component" value="Unassembled WGS sequence"/>
</dbReference>
<evidence type="ECO:0000313" key="3">
    <source>
        <dbReference type="Proteomes" id="UP001177872"/>
    </source>
</evidence>
<dbReference type="RefSeq" id="WP_262942363.1">
    <property type="nucleotide sequence ID" value="NZ_JAIQCT010000003.1"/>
</dbReference>
<keyword evidence="1" id="KW-0812">Transmembrane</keyword>
<comment type="caution">
    <text evidence="2">The sequence shown here is derived from an EMBL/GenBank/DDBJ whole genome shotgun (WGS) entry which is preliminary data.</text>
</comment>
<dbReference type="EMBL" id="JAVCZN010000004">
    <property type="protein sequence ID" value="MDQ1861778.1"/>
    <property type="molecule type" value="Genomic_DNA"/>
</dbReference>
<keyword evidence="1" id="KW-0472">Membrane</keyword>
<proteinExistence type="predicted"/>
<gene>
    <name evidence="2" type="ORF">Q6237_12360</name>
</gene>
<name>A0ABU0VK13_9GAMM</name>
<evidence type="ECO:0000313" key="2">
    <source>
        <dbReference type="EMBL" id="MDQ1861778.1"/>
    </source>
</evidence>